<evidence type="ECO:0000313" key="2">
    <source>
        <dbReference type="Proteomes" id="UP000317990"/>
    </source>
</evidence>
<gene>
    <name evidence="1" type="ORF">ERJ67_09175</name>
</gene>
<reference evidence="1 2" key="1">
    <citation type="journal article" date="2019" name="mSystems">
        <title>Life at home and on the roam: Genomic adaptions reflect the dual lifestyle of an intracellular, facultative symbiont.</title>
        <authorList>
            <person name="Burgsdorf I."/>
        </authorList>
    </citation>
    <scope>NUCLEOTIDE SEQUENCE [LARGE SCALE GENOMIC DNA]</scope>
    <source>
        <strain evidence="1">277cV</strain>
    </source>
</reference>
<dbReference type="PANTHER" id="PTHR11122:SF13">
    <property type="entry name" value="GLUCOSE-6-PHOSPHATE 1-EPIMERASE"/>
    <property type="match status" value="1"/>
</dbReference>
<comment type="caution">
    <text evidence="1">The sequence shown here is derived from an EMBL/GenBank/DDBJ whole genome shotgun (WGS) entry which is preliminary data.</text>
</comment>
<dbReference type="PANTHER" id="PTHR11122">
    <property type="entry name" value="APOSPORY-ASSOCIATED PROTEIN C-RELATED"/>
    <property type="match status" value="1"/>
</dbReference>
<dbReference type="InterPro" id="IPR014718">
    <property type="entry name" value="GH-type_carb-bd"/>
</dbReference>
<dbReference type="GO" id="GO:0005975">
    <property type="term" value="P:carbohydrate metabolic process"/>
    <property type="evidence" value="ECO:0007669"/>
    <property type="project" value="InterPro"/>
</dbReference>
<dbReference type="CDD" id="cd09025">
    <property type="entry name" value="Aldose_epim_Slr1438"/>
    <property type="match status" value="1"/>
</dbReference>
<dbReference type="InterPro" id="IPR008183">
    <property type="entry name" value="Aldose_1/G6P_1-epimerase"/>
</dbReference>
<dbReference type="Gene3D" id="2.70.98.10">
    <property type="match status" value="1"/>
</dbReference>
<dbReference type="Pfam" id="PF01263">
    <property type="entry name" value="Aldose_epim"/>
    <property type="match status" value="1"/>
</dbReference>
<dbReference type="AlphaFoldDB" id="A0A524RLD5"/>
<name>A0A524RLD5_9CHRO</name>
<dbReference type="GO" id="GO:0016853">
    <property type="term" value="F:isomerase activity"/>
    <property type="evidence" value="ECO:0007669"/>
    <property type="project" value="InterPro"/>
</dbReference>
<accession>A0A524RLD5</accession>
<evidence type="ECO:0000313" key="1">
    <source>
        <dbReference type="EMBL" id="TGG90884.1"/>
    </source>
</evidence>
<proteinExistence type="predicted"/>
<dbReference type="Proteomes" id="UP000317990">
    <property type="component" value="Unassembled WGS sequence"/>
</dbReference>
<organism evidence="1 2">
    <name type="scientific">Aphanocapsa feldmannii 277cV</name>
    <dbReference type="NCBI Taxonomy" id="2507553"/>
    <lineage>
        <taxon>Bacteria</taxon>
        <taxon>Bacillati</taxon>
        <taxon>Cyanobacteriota</taxon>
        <taxon>Cyanophyceae</taxon>
        <taxon>Oscillatoriophycideae</taxon>
        <taxon>Chroococcales</taxon>
        <taxon>Microcystaceae</taxon>
        <taxon>Aphanocapsa</taxon>
    </lineage>
</organism>
<dbReference type="SUPFAM" id="SSF74650">
    <property type="entry name" value="Galactose mutarotase-like"/>
    <property type="match status" value="1"/>
</dbReference>
<sequence>MTLTRLQNPYPHWCFTASNGDCLRLVPERGGLLSGWCHAGVEQLYMDHGRLADPGKSVRGGVPVLFPICGNLLGNRLPLPQGDFSLPQHGFARDRTWSLAALDDAGGPQRREGVRMVLTSSPRTLALFPFPFRLDLEWWLEGNGLQARLRLQNPGSESLPFCAGLHPYFKVSDLAGVGFAGLPEQGLDQRSNQPCDLADALTGLAEGVDLLARPKGSVALLDRGAGRRLQLRLTPPFDLAVIWTDPPRPMVCLEPWTAPRGALLSGERRLSVPPGAEQLLQCSFVVDQLVS</sequence>
<dbReference type="GO" id="GO:0030246">
    <property type="term" value="F:carbohydrate binding"/>
    <property type="evidence" value="ECO:0007669"/>
    <property type="project" value="InterPro"/>
</dbReference>
<dbReference type="InterPro" id="IPR011013">
    <property type="entry name" value="Gal_mutarotase_sf_dom"/>
</dbReference>
<protein>
    <submittedName>
        <fullName evidence="1">Galactose mutarotase</fullName>
    </submittedName>
</protein>
<dbReference type="EMBL" id="SRMO01000084">
    <property type="protein sequence ID" value="TGG90884.1"/>
    <property type="molecule type" value="Genomic_DNA"/>
</dbReference>